<evidence type="ECO:0000256" key="1">
    <source>
        <dbReference type="SAM" id="SignalP"/>
    </source>
</evidence>
<accession>A0ABV9W7D1</accession>
<dbReference type="RefSeq" id="WP_380124619.1">
    <property type="nucleotide sequence ID" value="NZ_JBHSIU010000066.1"/>
</dbReference>
<proteinExistence type="predicted"/>
<name>A0ABV9W7D1_9ACTN</name>
<evidence type="ECO:0000313" key="2">
    <source>
        <dbReference type="EMBL" id="MFC5004586.1"/>
    </source>
</evidence>
<feature type="signal peptide" evidence="1">
    <location>
        <begin position="1"/>
        <end position="27"/>
    </location>
</feature>
<keyword evidence="1" id="KW-0732">Signal</keyword>
<sequence length="172" mass="19563">MKRLSRAIAALLVTSGLAVGVASPAHAVPPDLPYDTTIWRVENGQWYDSTGVRVMKNASGQQIGWYELWVNYYHINYNSVEVRICVWDTLGNGRGVKARVMGKYGDNKSEDVKKDMFKDGGCETVYHNFDNRIWAIDVDHGETWAGTPYQYTGYFDRYVVWNPTKPSVPGFR</sequence>
<evidence type="ECO:0000313" key="3">
    <source>
        <dbReference type="Proteomes" id="UP001595912"/>
    </source>
</evidence>
<feature type="chain" id="PRO_5045181068" description="Secreted protein" evidence="1">
    <location>
        <begin position="28"/>
        <end position="172"/>
    </location>
</feature>
<keyword evidence="3" id="KW-1185">Reference proteome</keyword>
<reference evidence="3" key="1">
    <citation type="journal article" date="2019" name="Int. J. Syst. Evol. Microbiol.">
        <title>The Global Catalogue of Microorganisms (GCM) 10K type strain sequencing project: providing services to taxonomists for standard genome sequencing and annotation.</title>
        <authorList>
            <consortium name="The Broad Institute Genomics Platform"/>
            <consortium name="The Broad Institute Genome Sequencing Center for Infectious Disease"/>
            <person name="Wu L."/>
            <person name="Ma J."/>
        </authorList>
    </citation>
    <scope>NUCLEOTIDE SEQUENCE [LARGE SCALE GENOMIC DNA]</scope>
    <source>
        <strain evidence="3">CGMCC 4.7152</strain>
    </source>
</reference>
<organism evidence="2 3">
    <name type="scientific">Dactylosporangium cerinum</name>
    <dbReference type="NCBI Taxonomy" id="1434730"/>
    <lineage>
        <taxon>Bacteria</taxon>
        <taxon>Bacillati</taxon>
        <taxon>Actinomycetota</taxon>
        <taxon>Actinomycetes</taxon>
        <taxon>Micromonosporales</taxon>
        <taxon>Micromonosporaceae</taxon>
        <taxon>Dactylosporangium</taxon>
    </lineage>
</organism>
<protein>
    <recommendedName>
        <fullName evidence="4">Secreted protein</fullName>
    </recommendedName>
</protein>
<dbReference type="EMBL" id="JBHSIU010000066">
    <property type="protein sequence ID" value="MFC5004586.1"/>
    <property type="molecule type" value="Genomic_DNA"/>
</dbReference>
<dbReference type="Proteomes" id="UP001595912">
    <property type="component" value="Unassembled WGS sequence"/>
</dbReference>
<gene>
    <name evidence="2" type="ORF">ACFPIJ_43020</name>
</gene>
<comment type="caution">
    <text evidence="2">The sequence shown here is derived from an EMBL/GenBank/DDBJ whole genome shotgun (WGS) entry which is preliminary data.</text>
</comment>
<evidence type="ECO:0008006" key="4">
    <source>
        <dbReference type="Google" id="ProtNLM"/>
    </source>
</evidence>